<protein>
    <recommendedName>
        <fullName evidence="4">DNA polymerase III subunit alpha</fullName>
        <ecNumber evidence="3">2.7.7.7</ecNumber>
    </recommendedName>
</protein>
<dbReference type="Proteomes" id="UP000293854">
    <property type="component" value="Unassembled WGS sequence"/>
</dbReference>
<evidence type="ECO:0000256" key="4">
    <source>
        <dbReference type="ARBA" id="ARBA00019114"/>
    </source>
</evidence>
<keyword evidence="7" id="KW-0235">DNA replication</keyword>
<evidence type="ECO:0000259" key="12">
    <source>
        <dbReference type="SMART" id="SM00481"/>
    </source>
</evidence>
<evidence type="ECO:0000256" key="5">
    <source>
        <dbReference type="ARBA" id="ARBA00022679"/>
    </source>
</evidence>
<comment type="caution">
    <text evidence="13">The sequence shown here is derived from an EMBL/GenBank/DDBJ whole genome shotgun (WGS) entry which is preliminary data.</text>
</comment>
<dbReference type="AlphaFoldDB" id="A0A4Q7CWW9"/>
<dbReference type="InterPro" id="IPR029460">
    <property type="entry name" value="DNAPol_HHH"/>
</dbReference>
<dbReference type="InterPro" id="IPR011708">
    <property type="entry name" value="DNA_pol3_alpha_NTPase_dom"/>
</dbReference>
<evidence type="ECO:0000256" key="1">
    <source>
        <dbReference type="ARBA" id="ARBA00004496"/>
    </source>
</evidence>
<dbReference type="InterPro" id="IPR003141">
    <property type="entry name" value="Pol/His_phosphatase_N"/>
</dbReference>
<sequence>MKANLNIHTAYDLLNSSLKVTDVIQKAVQEGYESLAITDTNVLHAVPQFYDASIKAGIKPIFGMTVHLSDGLTELETVLLAKNEAGLKSLYQLSSAIKVQEKYSTPIEWLKKYQDDVVIIFKNVTSEQMNLVHHFEQHPDLYVDHQSSGAAERLDLNMVYLQEARYLNSEDADTLSALNAIKDNQTIDLVNTGNNHHAHFYSQKEVEDLGLSTDIIENTESLAALCTAEINYHQPLLPQFKTPDNSSSKTYLWKILEQSLKKMNLDQPKYRERLEYEFNIITKMGYEDYFLIVSDLIHYAKTHNVMVGPGRGSSAGSLVSYLLNITTIDPLRYNLLFERFLNPERVTMPDIDIDFEDTRREKVIQYVQEKYGDYHVSGIVTFGHLLAKAVARDVGRIMGFEESTLSEISKLIPSKLGITLNEAYQNENFKEFVHRNHRHEKWFELSKKLEGLPRHTSTHAAGIIINDRPLYEHVPLLMGDTGLLTQWTMTEDEKLGLLKIDFLGLKNLSIIHQIINQVKKDLNVSIDIEAIPFDDPKVFEMLSRGDTTGLFQLESEGVRQALKRLQPQHFEDIVAMTSLYRPGPMEEIPTYITRRHDPSKVQYLHPDLEPILKNTYGVIIYQEQIMQIASKFAGFSYGEADILRRAMSKKNRAVLESERQHFIDGANLNGYSEQLSKQIFDLILKFADYGFPRAHAVSYSKIAYTMAYLKVHYPNYFYANILTNSIGNDKKTELMVTEAKSINLKILPPDINESNWYYRATSKGIYLSLGAVKGVGYQSVKAIVDERYEHGKYKDFFDLTRRLPNRVKTRKLLESLILVGAFDQFNENRATLLSTLDQVLDGANNVEQDELLFEFVTPKESYQEKEELPDKVLSDFEKEHLGFYISKHPIEKLFENKQLLGIYKLSNAKNNQPILVQVDKMNRIRTKNGQPMAFVTLNDGIKTLDGVILPNVFKQIENVLEEHDTFIVRGKFEERQNQSQLIINQLETLDTFEQQKFEFAKMLVLRNVDENMLDFDNAEIMNNRDTIPVNLYHVKDNRMEQIGAVERNIETIEKFIEAIPPENVRII</sequence>
<evidence type="ECO:0000256" key="7">
    <source>
        <dbReference type="ARBA" id="ARBA00022705"/>
    </source>
</evidence>
<comment type="similarity">
    <text evidence="2">Belongs to the DNA polymerase type-C family. DnaE subfamily.</text>
</comment>
<dbReference type="Pfam" id="PF01336">
    <property type="entry name" value="tRNA_anti-codon"/>
    <property type="match status" value="1"/>
</dbReference>
<evidence type="ECO:0000256" key="2">
    <source>
        <dbReference type="ARBA" id="ARBA00009496"/>
    </source>
</evidence>
<evidence type="ECO:0000256" key="3">
    <source>
        <dbReference type="ARBA" id="ARBA00012417"/>
    </source>
</evidence>
<organism evidence="13 14">
    <name type="scientific">Staphylococcus condimenti</name>
    <dbReference type="NCBI Taxonomy" id="70255"/>
    <lineage>
        <taxon>Bacteria</taxon>
        <taxon>Bacillati</taxon>
        <taxon>Bacillota</taxon>
        <taxon>Bacilli</taxon>
        <taxon>Bacillales</taxon>
        <taxon>Staphylococcaceae</taxon>
        <taxon>Staphylococcus</taxon>
    </lineage>
</organism>
<dbReference type="InterPro" id="IPR040982">
    <property type="entry name" value="DNA_pol3_finger"/>
</dbReference>
<dbReference type="EMBL" id="RQTE01000005">
    <property type="protein sequence ID" value="RZI04856.1"/>
    <property type="molecule type" value="Genomic_DNA"/>
</dbReference>
<proteinExistence type="inferred from homology"/>
<dbReference type="GO" id="GO:0005737">
    <property type="term" value="C:cytoplasm"/>
    <property type="evidence" value="ECO:0007669"/>
    <property type="project" value="UniProtKB-SubCell"/>
</dbReference>
<dbReference type="CDD" id="cd04485">
    <property type="entry name" value="DnaE_OBF"/>
    <property type="match status" value="1"/>
</dbReference>
<evidence type="ECO:0000256" key="10">
    <source>
        <dbReference type="ARBA" id="ARBA00026073"/>
    </source>
</evidence>
<evidence type="ECO:0000256" key="11">
    <source>
        <dbReference type="ARBA" id="ARBA00049244"/>
    </source>
</evidence>
<accession>A0A4Q7CWW9</accession>
<name>A0A4Q7CWW9_9STAP</name>
<dbReference type="Pfam" id="PF17657">
    <property type="entry name" value="DNA_pol3_finger"/>
    <property type="match status" value="1"/>
</dbReference>
<evidence type="ECO:0000256" key="9">
    <source>
        <dbReference type="ARBA" id="ARBA00025611"/>
    </source>
</evidence>
<keyword evidence="6" id="KW-0548">Nucleotidyltransferase</keyword>
<dbReference type="EC" id="2.7.7.7" evidence="3"/>
<dbReference type="GO" id="GO:0006260">
    <property type="term" value="P:DNA replication"/>
    <property type="evidence" value="ECO:0007669"/>
    <property type="project" value="UniProtKB-KW"/>
</dbReference>
<dbReference type="InterPro" id="IPR041931">
    <property type="entry name" value="DNA_pol3_alpha_thumb_dom"/>
</dbReference>
<gene>
    <name evidence="13" type="ORF">EIG99_00325</name>
</gene>
<dbReference type="InterPro" id="IPR016195">
    <property type="entry name" value="Pol/histidinol_Pase-like"/>
</dbReference>
<comment type="subunit">
    <text evidence="10">DNA polymerase III contains a core (composed of alpha, epsilon and theta chains) that associates with a tau subunit. This core dimerizes to form the POLIII' complex. PolIII' associates with the gamma complex (composed of gamma, delta, delta', psi and chi chains) and with the beta chain to form the complete DNA polymerase III complex.</text>
</comment>
<evidence type="ECO:0000313" key="14">
    <source>
        <dbReference type="Proteomes" id="UP000293854"/>
    </source>
</evidence>
<dbReference type="InterPro" id="IPR004013">
    <property type="entry name" value="PHP_dom"/>
</dbReference>
<dbReference type="Gene3D" id="1.10.150.870">
    <property type="match status" value="1"/>
</dbReference>
<dbReference type="GO" id="GO:0003887">
    <property type="term" value="F:DNA-directed DNA polymerase activity"/>
    <property type="evidence" value="ECO:0007669"/>
    <property type="project" value="UniProtKB-KW"/>
</dbReference>
<evidence type="ECO:0000256" key="8">
    <source>
        <dbReference type="ARBA" id="ARBA00022932"/>
    </source>
</evidence>
<keyword evidence="5" id="KW-0808">Transferase</keyword>
<dbReference type="InterPro" id="IPR004365">
    <property type="entry name" value="NA-bd_OB_tRNA"/>
</dbReference>
<dbReference type="NCBIfam" id="TIGR00594">
    <property type="entry name" value="polc"/>
    <property type="match status" value="1"/>
</dbReference>
<dbReference type="CDD" id="cd07431">
    <property type="entry name" value="PHP_PolIIIA"/>
    <property type="match status" value="1"/>
</dbReference>
<dbReference type="Pfam" id="PF07733">
    <property type="entry name" value="DNA_pol3_alpha"/>
    <property type="match status" value="1"/>
</dbReference>
<dbReference type="Gene3D" id="1.10.10.1600">
    <property type="entry name" value="Bacterial DNA polymerase III alpha subunit, thumb domain"/>
    <property type="match status" value="1"/>
</dbReference>
<reference evidence="13 14" key="1">
    <citation type="submission" date="2018-11" db="EMBL/GenBank/DDBJ databases">
        <title>Genomic profiling of Staphylococcus species from a Poultry farm system in KwaZulu-Natal, South Africa.</title>
        <authorList>
            <person name="Amoako D.G."/>
            <person name="Somboro A.M."/>
            <person name="Abia A.L.K."/>
            <person name="Bester L.A."/>
            <person name="Essack S.Y."/>
        </authorList>
    </citation>
    <scope>NUCLEOTIDE SEQUENCE [LARGE SCALE GENOMIC DNA]</scope>
    <source>
        <strain evidence="13 14">SA11</strain>
    </source>
</reference>
<comment type="function">
    <text evidence="9">DNA polymerase III is a complex, multichain enzyme responsible for most of the replicative synthesis in bacteria. This DNA polymerase also exhibits 3' to 5' exonuclease activity. The alpha chain is the DNA polymerase.</text>
</comment>
<dbReference type="SUPFAM" id="SSF89550">
    <property type="entry name" value="PHP domain-like"/>
    <property type="match status" value="1"/>
</dbReference>
<dbReference type="Gene3D" id="3.20.20.140">
    <property type="entry name" value="Metal-dependent hydrolases"/>
    <property type="match status" value="2"/>
</dbReference>
<keyword evidence="8" id="KW-0239">DNA-directed DNA polymerase</keyword>
<dbReference type="SMART" id="SM00481">
    <property type="entry name" value="POLIIIAc"/>
    <property type="match status" value="1"/>
</dbReference>
<dbReference type="PANTHER" id="PTHR32294">
    <property type="entry name" value="DNA POLYMERASE III SUBUNIT ALPHA"/>
    <property type="match status" value="1"/>
</dbReference>
<dbReference type="Pfam" id="PF02811">
    <property type="entry name" value="PHP"/>
    <property type="match status" value="1"/>
</dbReference>
<dbReference type="RefSeq" id="WP_130135204.1">
    <property type="nucleotide sequence ID" value="NZ_RQTE01000005.1"/>
</dbReference>
<feature type="domain" description="Polymerase/histidinol phosphatase N-terminal" evidence="12">
    <location>
        <begin position="3"/>
        <end position="70"/>
    </location>
</feature>
<dbReference type="GO" id="GO:0008408">
    <property type="term" value="F:3'-5' exonuclease activity"/>
    <property type="evidence" value="ECO:0007669"/>
    <property type="project" value="InterPro"/>
</dbReference>
<comment type="catalytic activity">
    <reaction evidence="11">
        <text>DNA(n) + a 2'-deoxyribonucleoside 5'-triphosphate = DNA(n+1) + diphosphate</text>
        <dbReference type="Rhea" id="RHEA:22508"/>
        <dbReference type="Rhea" id="RHEA-COMP:17339"/>
        <dbReference type="Rhea" id="RHEA-COMP:17340"/>
        <dbReference type="ChEBI" id="CHEBI:33019"/>
        <dbReference type="ChEBI" id="CHEBI:61560"/>
        <dbReference type="ChEBI" id="CHEBI:173112"/>
        <dbReference type="EC" id="2.7.7.7"/>
    </reaction>
</comment>
<dbReference type="GO" id="GO:0003676">
    <property type="term" value="F:nucleic acid binding"/>
    <property type="evidence" value="ECO:0007669"/>
    <property type="project" value="InterPro"/>
</dbReference>
<evidence type="ECO:0000313" key="13">
    <source>
        <dbReference type="EMBL" id="RZI04856.1"/>
    </source>
</evidence>
<dbReference type="PANTHER" id="PTHR32294:SF0">
    <property type="entry name" value="DNA POLYMERASE III SUBUNIT ALPHA"/>
    <property type="match status" value="1"/>
</dbReference>
<evidence type="ECO:0000256" key="6">
    <source>
        <dbReference type="ARBA" id="ARBA00022695"/>
    </source>
</evidence>
<dbReference type="InterPro" id="IPR004805">
    <property type="entry name" value="DnaE2/DnaE/PolC"/>
</dbReference>
<comment type="subcellular location">
    <subcellularLocation>
        <location evidence="1">Cytoplasm</location>
    </subcellularLocation>
</comment>
<dbReference type="Pfam" id="PF14579">
    <property type="entry name" value="HHH_6"/>
    <property type="match status" value="1"/>
</dbReference>